<gene>
    <name evidence="1" type="ORF">CURHAP_LOCUS41510</name>
</gene>
<name>A0A6J5VBT0_PRUAR</name>
<evidence type="ECO:0000313" key="2">
    <source>
        <dbReference type="Proteomes" id="UP000507222"/>
    </source>
</evidence>
<accession>A0A6J5VBT0</accession>
<dbReference type="Proteomes" id="UP000507222">
    <property type="component" value="Unassembled WGS sequence"/>
</dbReference>
<protein>
    <submittedName>
        <fullName evidence="1">Uncharacterized protein</fullName>
    </submittedName>
</protein>
<dbReference type="AlphaFoldDB" id="A0A6J5VBT0"/>
<reference evidence="1 2" key="1">
    <citation type="submission" date="2020-05" db="EMBL/GenBank/DDBJ databases">
        <authorList>
            <person name="Campoy J."/>
            <person name="Schneeberger K."/>
            <person name="Spophaly S."/>
        </authorList>
    </citation>
    <scope>NUCLEOTIDE SEQUENCE [LARGE SCALE GENOMIC DNA]</scope>
    <source>
        <strain evidence="1">PruArmRojPasFocal</strain>
    </source>
</reference>
<evidence type="ECO:0000313" key="1">
    <source>
        <dbReference type="EMBL" id="CAB4285661.1"/>
    </source>
</evidence>
<organism evidence="1 2">
    <name type="scientific">Prunus armeniaca</name>
    <name type="common">Apricot</name>
    <name type="synonym">Armeniaca vulgaris</name>
    <dbReference type="NCBI Taxonomy" id="36596"/>
    <lineage>
        <taxon>Eukaryota</taxon>
        <taxon>Viridiplantae</taxon>
        <taxon>Streptophyta</taxon>
        <taxon>Embryophyta</taxon>
        <taxon>Tracheophyta</taxon>
        <taxon>Spermatophyta</taxon>
        <taxon>Magnoliopsida</taxon>
        <taxon>eudicotyledons</taxon>
        <taxon>Gunneridae</taxon>
        <taxon>Pentapetalae</taxon>
        <taxon>rosids</taxon>
        <taxon>fabids</taxon>
        <taxon>Rosales</taxon>
        <taxon>Rosaceae</taxon>
        <taxon>Amygdaloideae</taxon>
        <taxon>Amygdaleae</taxon>
        <taxon>Prunus</taxon>
    </lineage>
</organism>
<sequence>MAQCELKPRTRGRVQGQEEAIKQTKTTSYVKEERLLRPHNVIGSVIRAFVGDQRHEREERERRGDVRISIKQNKRSSTNAILVLRVLTPRWPPWIHDRIRTPWQLAQGAMSIDRGTDSGQYQSQLFKLG</sequence>
<dbReference type="EMBL" id="CAEKDK010000006">
    <property type="protein sequence ID" value="CAB4285661.1"/>
    <property type="molecule type" value="Genomic_DNA"/>
</dbReference>
<proteinExistence type="predicted"/>